<evidence type="ECO:0000256" key="1">
    <source>
        <dbReference type="SAM" id="MobiDB-lite"/>
    </source>
</evidence>
<gene>
    <name evidence="2" type="ORF">PCL_02209</name>
</gene>
<reference evidence="2 3" key="1">
    <citation type="journal article" date="2016" name="Front. Microbiol.">
        <title>Genome and transcriptome sequences reveal the specific parasitism of the nematophagous Purpureocillium lilacinum 36-1.</title>
        <authorList>
            <person name="Xie J."/>
            <person name="Li S."/>
            <person name="Mo C."/>
            <person name="Xiao X."/>
            <person name="Peng D."/>
            <person name="Wang G."/>
            <person name="Xiao Y."/>
        </authorList>
    </citation>
    <scope>NUCLEOTIDE SEQUENCE [LARGE SCALE GENOMIC DNA]</scope>
    <source>
        <strain evidence="2 3">36-1</strain>
    </source>
</reference>
<feature type="region of interest" description="Disordered" evidence="1">
    <location>
        <begin position="1"/>
        <end position="20"/>
    </location>
</feature>
<protein>
    <submittedName>
        <fullName evidence="2">Uncharacterized protein</fullName>
    </submittedName>
</protein>
<sequence>MGINAILTGEEEQPHSHRDAPECCVNPATVLPADSKRYAALLHGFSSSFWTITWSVIGLVSHLSMRSMRTLARMEQRKVTIGSGWDVAPAPDRSGGSELWWHKMSITSFRQAAITSEGTLLPTIFNINNTALQIGIRRSSQSPSYVQKSACPNEERRARAEQKAAPNNDQEIRHKTAGLSMISPSPYQLRSDDLGCEWAERKAKKGYSPVMKVAAGIYENSNADGHCTASTL</sequence>
<organism evidence="2 3">
    <name type="scientific">Purpureocillium lilacinum</name>
    <name type="common">Paecilomyces lilacinus</name>
    <dbReference type="NCBI Taxonomy" id="33203"/>
    <lineage>
        <taxon>Eukaryota</taxon>
        <taxon>Fungi</taxon>
        <taxon>Dikarya</taxon>
        <taxon>Ascomycota</taxon>
        <taxon>Pezizomycotina</taxon>
        <taxon>Sordariomycetes</taxon>
        <taxon>Hypocreomycetidae</taxon>
        <taxon>Hypocreales</taxon>
        <taxon>Ophiocordycipitaceae</taxon>
        <taxon>Purpureocillium</taxon>
    </lineage>
</organism>
<proteinExistence type="predicted"/>
<accession>A0A2U3E1R5</accession>
<dbReference type="EMBL" id="LCWV01000015">
    <property type="protein sequence ID" value="PWI68440.1"/>
    <property type="molecule type" value="Genomic_DNA"/>
</dbReference>
<dbReference type="Proteomes" id="UP000245956">
    <property type="component" value="Unassembled WGS sequence"/>
</dbReference>
<evidence type="ECO:0000313" key="3">
    <source>
        <dbReference type="Proteomes" id="UP000245956"/>
    </source>
</evidence>
<comment type="caution">
    <text evidence="2">The sequence shown here is derived from an EMBL/GenBank/DDBJ whole genome shotgun (WGS) entry which is preliminary data.</text>
</comment>
<evidence type="ECO:0000313" key="2">
    <source>
        <dbReference type="EMBL" id="PWI68440.1"/>
    </source>
</evidence>
<dbReference type="AlphaFoldDB" id="A0A2U3E1R5"/>
<name>A0A2U3E1R5_PURLI</name>